<sequence length="177" mass="21573">MERYVIVCLLKGETLKFHEKLVEDVCYKFKVKRQKLPAHFTIKAPFETNNIEEIEKLLDNFTKDKNKEKILINGFNHFRTDVVFMRVTPSKESLQIHDEFINKLKNISWLPWKAHEGEGKNKMFHCTIVSRLKEDKFQPIWNYVNKYNPQFNTYFDNISILKWENYRWITYKEYILK</sequence>
<dbReference type="PANTHER" id="PTHR40037">
    <property type="entry name" value="PHOSPHOESTERASE YJCG-RELATED"/>
    <property type="match status" value="1"/>
</dbReference>
<dbReference type="GO" id="GO:0016874">
    <property type="term" value="F:ligase activity"/>
    <property type="evidence" value="ECO:0007669"/>
    <property type="project" value="UniProtKB-KW"/>
</dbReference>
<comment type="caution">
    <text evidence="1">The sequence shown here is derived from an EMBL/GenBank/DDBJ whole genome shotgun (WGS) entry which is preliminary data.</text>
</comment>
<dbReference type="InterPro" id="IPR050580">
    <property type="entry name" value="2H_phosphoesterase_YjcG-like"/>
</dbReference>
<evidence type="ECO:0000313" key="1">
    <source>
        <dbReference type="EMBL" id="MBC2398031.1"/>
    </source>
</evidence>
<keyword evidence="2" id="KW-1185">Reference proteome</keyword>
<name>A0A923EA99_CLOTT</name>
<dbReference type="RefSeq" id="WP_035149210.1">
    <property type="nucleotide sequence ID" value="NZ_JAAZWO010000009.1"/>
</dbReference>
<reference evidence="1 2" key="1">
    <citation type="submission" date="2020-04" db="EMBL/GenBank/DDBJ databases">
        <title>Genomic insights into acetone-butanol-ethanol (ABE) fermentation by sequencing solventogenic clostridia strains.</title>
        <authorList>
            <person name="Brown S."/>
        </authorList>
    </citation>
    <scope>NUCLEOTIDE SEQUENCE [LARGE SCALE GENOMIC DNA]</scope>
    <source>
        <strain evidence="1 2">DJ011</strain>
    </source>
</reference>
<proteinExistence type="predicted"/>
<keyword evidence="1" id="KW-0436">Ligase</keyword>
<dbReference type="Pfam" id="PF13563">
    <property type="entry name" value="2_5_RNA_ligase2"/>
    <property type="match status" value="1"/>
</dbReference>
<accession>A0A923EA99</accession>
<evidence type="ECO:0000313" key="2">
    <source>
        <dbReference type="Proteomes" id="UP000563151"/>
    </source>
</evidence>
<organism evidence="1 2">
    <name type="scientific">Clostridium tetanomorphum</name>
    <dbReference type="NCBI Taxonomy" id="1553"/>
    <lineage>
        <taxon>Bacteria</taxon>
        <taxon>Bacillati</taxon>
        <taxon>Bacillota</taxon>
        <taxon>Clostridia</taxon>
        <taxon>Eubacteriales</taxon>
        <taxon>Clostridiaceae</taxon>
        <taxon>Clostridium</taxon>
    </lineage>
</organism>
<dbReference type="AlphaFoldDB" id="A0A923EA99"/>
<dbReference type="EMBL" id="JAAZWO010000009">
    <property type="protein sequence ID" value="MBC2398031.1"/>
    <property type="molecule type" value="Genomic_DNA"/>
</dbReference>
<protein>
    <submittedName>
        <fullName evidence="1">2'-5' RNA ligase family protein</fullName>
    </submittedName>
</protein>
<dbReference type="InterPro" id="IPR009097">
    <property type="entry name" value="Cyclic_Pdiesterase"/>
</dbReference>
<dbReference type="SUPFAM" id="SSF55144">
    <property type="entry name" value="LigT-like"/>
    <property type="match status" value="1"/>
</dbReference>
<gene>
    <name evidence="1" type="ORF">HGG79_09620</name>
</gene>
<dbReference type="Proteomes" id="UP000563151">
    <property type="component" value="Unassembled WGS sequence"/>
</dbReference>
<dbReference type="PANTHER" id="PTHR40037:SF1">
    <property type="entry name" value="PHOSPHOESTERASE SAOUHSC_00951-RELATED"/>
    <property type="match status" value="1"/>
</dbReference>
<dbReference type="Gene3D" id="3.90.1140.10">
    <property type="entry name" value="Cyclic phosphodiesterase"/>
    <property type="match status" value="1"/>
</dbReference>